<accession>A0A438EN48</accession>
<reference evidence="2 3" key="1">
    <citation type="journal article" date="2018" name="PLoS Genet.">
        <title>Population sequencing reveals clonal diversity and ancestral inbreeding in the grapevine cultivar Chardonnay.</title>
        <authorList>
            <person name="Roach M.J."/>
            <person name="Johnson D.L."/>
            <person name="Bohlmann J."/>
            <person name="van Vuuren H.J."/>
            <person name="Jones S.J."/>
            <person name="Pretorius I.S."/>
            <person name="Schmidt S.A."/>
            <person name="Borneman A.R."/>
        </authorList>
    </citation>
    <scope>NUCLEOTIDE SEQUENCE [LARGE SCALE GENOMIC DNA]</scope>
    <source>
        <strain evidence="3">cv. Chardonnay</strain>
        <tissue evidence="2">Leaf</tissue>
    </source>
</reference>
<comment type="caution">
    <text evidence="2">The sequence shown here is derived from an EMBL/GenBank/DDBJ whole genome shotgun (WGS) entry which is preliminary data.</text>
</comment>
<organism evidence="2 3">
    <name type="scientific">Vitis vinifera</name>
    <name type="common">Grape</name>
    <dbReference type="NCBI Taxonomy" id="29760"/>
    <lineage>
        <taxon>Eukaryota</taxon>
        <taxon>Viridiplantae</taxon>
        <taxon>Streptophyta</taxon>
        <taxon>Embryophyta</taxon>
        <taxon>Tracheophyta</taxon>
        <taxon>Spermatophyta</taxon>
        <taxon>Magnoliopsida</taxon>
        <taxon>eudicotyledons</taxon>
        <taxon>Gunneridae</taxon>
        <taxon>Pentapetalae</taxon>
        <taxon>rosids</taxon>
        <taxon>Vitales</taxon>
        <taxon>Vitaceae</taxon>
        <taxon>Viteae</taxon>
        <taxon>Vitis</taxon>
    </lineage>
</organism>
<dbReference type="PANTHER" id="PTHR33116">
    <property type="entry name" value="REVERSE TRANSCRIPTASE ZINC-BINDING DOMAIN-CONTAINING PROTEIN-RELATED-RELATED"/>
    <property type="match status" value="1"/>
</dbReference>
<proteinExistence type="predicted"/>
<feature type="domain" description="Reverse transcriptase zinc-binding" evidence="1">
    <location>
        <begin position="209"/>
        <end position="272"/>
    </location>
</feature>
<dbReference type="EMBL" id="QGNW01001232">
    <property type="protein sequence ID" value="RVW49097.1"/>
    <property type="molecule type" value="Genomic_DNA"/>
</dbReference>
<protein>
    <recommendedName>
        <fullName evidence="1">Reverse transcriptase zinc-binding domain-containing protein</fullName>
    </recommendedName>
</protein>
<gene>
    <name evidence="2" type="ORF">CK203_084438</name>
</gene>
<dbReference type="AlphaFoldDB" id="A0A438EN48"/>
<name>A0A438EN48_VITVI</name>
<evidence type="ECO:0000259" key="1">
    <source>
        <dbReference type="Pfam" id="PF13966"/>
    </source>
</evidence>
<sequence length="323" mass="36928">MAAQRVFPELKGFKARRPPLALFIHRLKANLEKSELIPVGRVENMEELADDFGYKVGNLPSTYLGMPLGGPFKSVDKSKGGLGVKNLGLFNKALLGKWAWRFANEKKALWNQVIRRKYGEERGWRSGETREAYGVGLWKAINKVGQLVTPFFSFEVGDGKNVDLDSRGGKEGSWTPTFNRSFNDWEMKEVGRLLCCLDGKKVRADEEDRVRWVESKDGPKISFFTWEASWGRVLTLNRLQKRGWALANRCFLCQKCGESIDHLLLHCERTREVLLLSFFGVSWVFPLLVKETLISWRGSFVGKKRKVAWLMETVMLILGYLEG</sequence>
<evidence type="ECO:0000313" key="3">
    <source>
        <dbReference type="Proteomes" id="UP000288805"/>
    </source>
</evidence>
<dbReference type="Pfam" id="PF13966">
    <property type="entry name" value="zf-RVT"/>
    <property type="match status" value="1"/>
</dbReference>
<dbReference type="Proteomes" id="UP000288805">
    <property type="component" value="Unassembled WGS sequence"/>
</dbReference>
<evidence type="ECO:0000313" key="2">
    <source>
        <dbReference type="EMBL" id="RVW49097.1"/>
    </source>
</evidence>
<dbReference type="PANTHER" id="PTHR33116:SF78">
    <property type="entry name" value="OS12G0587133 PROTEIN"/>
    <property type="match status" value="1"/>
</dbReference>
<dbReference type="InterPro" id="IPR026960">
    <property type="entry name" value="RVT-Znf"/>
</dbReference>